<reference evidence="2" key="2">
    <citation type="journal article" date="2017" name="Nat. Plants">
        <title>The Aegilops tauschii genome reveals multiple impacts of transposons.</title>
        <authorList>
            <person name="Zhao G."/>
            <person name="Zou C."/>
            <person name="Li K."/>
            <person name="Wang K."/>
            <person name="Li T."/>
            <person name="Gao L."/>
            <person name="Zhang X."/>
            <person name="Wang H."/>
            <person name="Yang Z."/>
            <person name="Liu X."/>
            <person name="Jiang W."/>
            <person name="Mao L."/>
            <person name="Kong X."/>
            <person name="Jiao Y."/>
            <person name="Jia J."/>
        </authorList>
    </citation>
    <scope>NUCLEOTIDE SEQUENCE [LARGE SCALE GENOMIC DNA]</scope>
    <source>
        <strain evidence="2">cv. AL8/78</strain>
    </source>
</reference>
<dbReference type="PANTHER" id="PTHR33710">
    <property type="entry name" value="BNAC02G09200D PROTEIN"/>
    <property type="match status" value="1"/>
</dbReference>
<sequence length="123" mass="14630">MLIGGDFNILRYQEEENNDRFDTHWPFLFNVVIDRLDLREVSMSGRQFTWANNHYVLTYEKLDRVLMDTEWELKFPLVTVRALERIEALSDHMRQSFLTLTLRTHRPVALSSLNWDGCIGKVL</sequence>
<evidence type="ECO:0008006" key="3">
    <source>
        <dbReference type="Google" id="ProtNLM"/>
    </source>
</evidence>
<evidence type="ECO:0000313" key="1">
    <source>
        <dbReference type="EnsemblPlants" id="AET6Gv20679400.1"/>
    </source>
</evidence>
<dbReference type="Proteomes" id="UP000015105">
    <property type="component" value="Chromosome 6D"/>
</dbReference>
<name>A0A453PBL3_AEGTS</name>
<proteinExistence type="predicted"/>
<reference evidence="2" key="1">
    <citation type="journal article" date="2014" name="Science">
        <title>Ancient hybridizations among the ancestral genomes of bread wheat.</title>
        <authorList>
            <consortium name="International Wheat Genome Sequencing Consortium,"/>
            <person name="Marcussen T."/>
            <person name="Sandve S.R."/>
            <person name="Heier L."/>
            <person name="Spannagl M."/>
            <person name="Pfeifer M."/>
            <person name="Jakobsen K.S."/>
            <person name="Wulff B.B."/>
            <person name="Steuernagel B."/>
            <person name="Mayer K.F."/>
            <person name="Olsen O.A."/>
        </authorList>
    </citation>
    <scope>NUCLEOTIDE SEQUENCE [LARGE SCALE GENOMIC DNA]</scope>
    <source>
        <strain evidence="2">cv. AL8/78</strain>
    </source>
</reference>
<organism evidence="1 2">
    <name type="scientific">Aegilops tauschii subsp. strangulata</name>
    <name type="common">Goatgrass</name>
    <dbReference type="NCBI Taxonomy" id="200361"/>
    <lineage>
        <taxon>Eukaryota</taxon>
        <taxon>Viridiplantae</taxon>
        <taxon>Streptophyta</taxon>
        <taxon>Embryophyta</taxon>
        <taxon>Tracheophyta</taxon>
        <taxon>Spermatophyta</taxon>
        <taxon>Magnoliopsida</taxon>
        <taxon>Liliopsida</taxon>
        <taxon>Poales</taxon>
        <taxon>Poaceae</taxon>
        <taxon>BOP clade</taxon>
        <taxon>Pooideae</taxon>
        <taxon>Triticodae</taxon>
        <taxon>Triticeae</taxon>
        <taxon>Triticinae</taxon>
        <taxon>Aegilops</taxon>
    </lineage>
</organism>
<dbReference type="EnsemblPlants" id="AET6Gv20679400.1">
    <property type="protein sequence ID" value="AET6Gv20679400.1"/>
    <property type="gene ID" value="AET6Gv20679400"/>
</dbReference>
<reference evidence="1" key="3">
    <citation type="journal article" date="2017" name="Nature">
        <title>Genome sequence of the progenitor of the wheat D genome Aegilops tauschii.</title>
        <authorList>
            <person name="Luo M.C."/>
            <person name="Gu Y.Q."/>
            <person name="Puiu D."/>
            <person name="Wang H."/>
            <person name="Twardziok S.O."/>
            <person name="Deal K.R."/>
            <person name="Huo N."/>
            <person name="Zhu T."/>
            <person name="Wang L."/>
            <person name="Wang Y."/>
            <person name="McGuire P.E."/>
            <person name="Liu S."/>
            <person name="Long H."/>
            <person name="Ramasamy R.K."/>
            <person name="Rodriguez J.C."/>
            <person name="Van S.L."/>
            <person name="Yuan L."/>
            <person name="Wang Z."/>
            <person name="Xia Z."/>
            <person name="Xiao L."/>
            <person name="Anderson O.D."/>
            <person name="Ouyang S."/>
            <person name="Liang Y."/>
            <person name="Zimin A.V."/>
            <person name="Pertea G."/>
            <person name="Qi P."/>
            <person name="Bennetzen J.L."/>
            <person name="Dai X."/>
            <person name="Dawson M.W."/>
            <person name="Muller H.G."/>
            <person name="Kugler K."/>
            <person name="Rivarola-Duarte L."/>
            <person name="Spannagl M."/>
            <person name="Mayer K.F.X."/>
            <person name="Lu F.H."/>
            <person name="Bevan M.W."/>
            <person name="Leroy P."/>
            <person name="Li P."/>
            <person name="You F.M."/>
            <person name="Sun Q."/>
            <person name="Liu Z."/>
            <person name="Lyons E."/>
            <person name="Wicker T."/>
            <person name="Salzberg S.L."/>
            <person name="Devos K.M."/>
            <person name="Dvorak J."/>
        </authorList>
    </citation>
    <scope>NUCLEOTIDE SEQUENCE [LARGE SCALE GENOMIC DNA]</scope>
    <source>
        <strain evidence="1">cv. AL8/78</strain>
    </source>
</reference>
<reference evidence="1" key="4">
    <citation type="submission" date="2019-03" db="UniProtKB">
        <authorList>
            <consortium name="EnsemblPlants"/>
        </authorList>
    </citation>
    <scope>IDENTIFICATION</scope>
</reference>
<accession>A0A453PBL3</accession>
<dbReference type="InterPro" id="IPR036691">
    <property type="entry name" value="Endo/exonu/phosph_ase_sf"/>
</dbReference>
<keyword evidence="2" id="KW-1185">Reference proteome</keyword>
<dbReference type="Gene3D" id="3.60.10.10">
    <property type="entry name" value="Endonuclease/exonuclease/phosphatase"/>
    <property type="match status" value="1"/>
</dbReference>
<reference evidence="1" key="5">
    <citation type="journal article" date="2021" name="G3 (Bethesda)">
        <title>Aegilops tauschii genome assembly Aet v5.0 features greater sequence contiguity and improved annotation.</title>
        <authorList>
            <person name="Wang L."/>
            <person name="Zhu T."/>
            <person name="Rodriguez J.C."/>
            <person name="Deal K.R."/>
            <person name="Dubcovsky J."/>
            <person name="McGuire P.E."/>
            <person name="Lux T."/>
            <person name="Spannagl M."/>
            <person name="Mayer K.F.X."/>
            <person name="Baldrich P."/>
            <person name="Meyers B.C."/>
            <person name="Huo N."/>
            <person name="Gu Y.Q."/>
            <person name="Zhou H."/>
            <person name="Devos K.M."/>
            <person name="Bennetzen J.L."/>
            <person name="Unver T."/>
            <person name="Budak H."/>
            <person name="Gulick P.J."/>
            <person name="Galiba G."/>
            <person name="Kalapos B."/>
            <person name="Nelson D.R."/>
            <person name="Li P."/>
            <person name="You F.M."/>
            <person name="Luo M.C."/>
            <person name="Dvorak J."/>
        </authorList>
    </citation>
    <scope>NUCLEOTIDE SEQUENCE [LARGE SCALE GENOMIC DNA]</scope>
    <source>
        <strain evidence="1">cv. AL8/78</strain>
    </source>
</reference>
<dbReference type="SUPFAM" id="SSF56219">
    <property type="entry name" value="DNase I-like"/>
    <property type="match status" value="1"/>
</dbReference>
<protein>
    <recommendedName>
        <fullName evidence="3">Endonuclease/exonuclease/phosphatase domain-containing protein</fullName>
    </recommendedName>
</protein>
<dbReference type="AlphaFoldDB" id="A0A453PBL3"/>
<dbReference type="Gramene" id="AET6Gv20679400.1">
    <property type="protein sequence ID" value="AET6Gv20679400.1"/>
    <property type="gene ID" value="AET6Gv20679400"/>
</dbReference>
<dbReference type="PANTHER" id="PTHR33710:SF72">
    <property type="entry name" value="OS04G0204200 PROTEIN"/>
    <property type="match status" value="1"/>
</dbReference>
<evidence type="ECO:0000313" key="2">
    <source>
        <dbReference type="Proteomes" id="UP000015105"/>
    </source>
</evidence>